<reference evidence="1 2" key="1">
    <citation type="submission" date="2017-06" db="EMBL/GenBank/DDBJ databases">
        <authorList>
            <person name="Kim H.J."/>
            <person name="Triplett B.A."/>
        </authorList>
    </citation>
    <scope>NUCLEOTIDE SEQUENCE [LARGE SCALE GENOMIC DNA]</scope>
    <source>
        <strain evidence="1 2">DSM 8800</strain>
    </source>
</reference>
<evidence type="ECO:0000313" key="1">
    <source>
        <dbReference type="EMBL" id="SNR51780.1"/>
    </source>
</evidence>
<name>A0A238WZA1_HALVU</name>
<dbReference type="OrthoDB" id="275495at2157"/>
<dbReference type="AlphaFoldDB" id="A0A238WZA1"/>
<organism evidence="1 2">
    <name type="scientific">Halorubrum vacuolatum</name>
    <name type="common">Natronobacterium vacuolatum</name>
    <dbReference type="NCBI Taxonomy" id="63740"/>
    <lineage>
        <taxon>Archaea</taxon>
        <taxon>Methanobacteriati</taxon>
        <taxon>Methanobacteriota</taxon>
        <taxon>Stenosarchaea group</taxon>
        <taxon>Halobacteria</taxon>
        <taxon>Halobacteriales</taxon>
        <taxon>Haloferacaceae</taxon>
        <taxon>Halorubrum</taxon>
    </lineage>
</organism>
<protein>
    <submittedName>
        <fullName evidence="1">Uncharacterized protein</fullName>
    </submittedName>
</protein>
<dbReference type="Proteomes" id="UP000198397">
    <property type="component" value="Unassembled WGS sequence"/>
</dbReference>
<sequence>MGEREGGDEELLVGIDRKEVRFPERLSLTPEQHQRLKNIVNADPLDAMKRASRRYVIVGSGSGEAGLRREMVTDWFDSRPNAVGIRLEDVDLDTEDIDLWAPVFDILATQATWIVGVLENFDGGHVWELGYLYRVQTELRDVLWILKRVYEDRERMREEYDNGMAASHLKVLEEAVETRVLTWEDEGDLRRVVEDVP</sequence>
<evidence type="ECO:0000313" key="2">
    <source>
        <dbReference type="Proteomes" id="UP000198397"/>
    </source>
</evidence>
<proteinExistence type="predicted"/>
<accession>A0A238WZA1</accession>
<dbReference type="InterPro" id="IPR058483">
    <property type="entry name" value="DUF8170"/>
</dbReference>
<dbReference type="EMBL" id="FZNQ01000011">
    <property type="protein sequence ID" value="SNR51780.1"/>
    <property type="molecule type" value="Genomic_DNA"/>
</dbReference>
<dbReference type="Pfam" id="PF26508">
    <property type="entry name" value="DUF8170"/>
    <property type="match status" value="1"/>
</dbReference>
<dbReference type="RefSeq" id="WP_089385136.1">
    <property type="nucleotide sequence ID" value="NZ_FZNQ01000011.1"/>
</dbReference>
<gene>
    <name evidence="1" type="ORF">SAMN06264855_11177</name>
</gene>
<keyword evidence="2" id="KW-1185">Reference proteome</keyword>